<evidence type="ECO:0000313" key="9">
    <source>
        <dbReference type="EMBL" id="JAC66462.1"/>
    </source>
</evidence>
<organism evidence="9">
    <name type="scientific">Tetraselmis sp. GSL018</name>
    <dbReference type="NCBI Taxonomy" id="582737"/>
    <lineage>
        <taxon>Eukaryota</taxon>
        <taxon>Viridiplantae</taxon>
        <taxon>Chlorophyta</taxon>
        <taxon>core chlorophytes</taxon>
        <taxon>Chlorodendrophyceae</taxon>
        <taxon>Chlorodendrales</taxon>
        <taxon>Chlorodendraceae</taxon>
        <taxon>Tetraselmis</taxon>
    </lineage>
</organism>
<evidence type="ECO:0000256" key="5">
    <source>
        <dbReference type="ARBA" id="ARBA00022792"/>
    </source>
</evidence>
<dbReference type="GO" id="GO:0005743">
    <property type="term" value="C:mitochondrial inner membrane"/>
    <property type="evidence" value="ECO:0007669"/>
    <property type="project" value="UniProtKB-SubCell"/>
</dbReference>
<dbReference type="PANTHER" id="PTHR12653">
    <property type="entry name" value="NADH-UBIQUINONE OXIDOREDUCTASE 13 KD-B SUBUNIT"/>
    <property type="match status" value="1"/>
</dbReference>
<evidence type="ECO:0000256" key="2">
    <source>
        <dbReference type="ARBA" id="ARBA00010261"/>
    </source>
</evidence>
<keyword evidence="8" id="KW-0472">Membrane</keyword>
<keyword evidence="5" id="KW-0999">Mitochondrion inner membrane</keyword>
<protein>
    <submittedName>
        <fullName evidence="9">NADH dehydrogenase (Ubiquinone) 1 alpha subcomplex 5</fullName>
    </submittedName>
</protein>
<sequence>MFRGVRVVVGRLQEFSPTSLATSYQAIRGEKTTTNLVGLDFDPNARDNLVKICNEVLHAVKTQIPVGVKYRENLESTIEYKLKVLELNPDNGAAEEVLGFQLEQEIKACEKELSLIPKMAEWKPWETSKSEVEEVPYDKIDEALARHSKGP</sequence>
<comment type="similarity">
    <text evidence="2">Belongs to the complex I NDUFA5 subunit family.</text>
</comment>
<dbReference type="PANTHER" id="PTHR12653:SF0">
    <property type="entry name" value="NADH DEHYDROGENASE [UBIQUINONE] 1 ALPHA SUBCOMPLEX SUBUNIT 5"/>
    <property type="match status" value="1"/>
</dbReference>
<evidence type="ECO:0000256" key="1">
    <source>
        <dbReference type="ARBA" id="ARBA00004443"/>
    </source>
</evidence>
<evidence type="ECO:0000256" key="3">
    <source>
        <dbReference type="ARBA" id="ARBA00022448"/>
    </source>
</evidence>
<reference evidence="9" key="1">
    <citation type="submission" date="2014-05" db="EMBL/GenBank/DDBJ databases">
        <title>The transcriptome of the halophilic microalga Tetraselmis sp. GSL018 isolated from the Great Salt Lake, Utah.</title>
        <authorList>
            <person name="Jinkerson R.E."/>
            <person name="D'Adamo S."/>
            <person name="Posewitz M.C."/>
        </authorList>
    </citation>
    <scope>NUCLEOTIDE SEQUENCE</scope>
    <source>
        <strain evidence="9">GSL018</strain>
    </source>
</reference>
<accession>A0A061R0K0</accession>
<keyword evidence="3" id="KW-0813">Transport</keyword>
<keyword evidence="7" id="KW-0496">Mitochondrion</keyword>
<dbReference type="InterPro" id="IPR006806">
    <property type="entry name" value="NDUFA5"/>
</dbReference>
<evidence type="ECO:0000256" key="6">
    <source>
        <dbReference type="ARBA" id="ARBA00022982"/>
    </source>
</evidence>
<evidence type="ECO:0000256" key="7">
    <source>
        <dbReference type="ARBA" id="ARBA00023128"/>
    </source>
</evidence>
<keyword evidence="9" id="KW-0830">Ubiquinone</keyword>
<comment type="subcellular location">
    <subcellularLocation>
        <location evidence="1">Mitochondrion inner membrane</location>
        <topology evidence="1">Peripheral membrane protein</topology>
        <orientation evidence="1">Matrix side</orientation>
    </subcellularLocation>
</comment>
<proteinExistence type="inferred from homology"/>
<name>A0A061R0K0_9CHLO</name>
<keyword evidence="4" id="KW-0679">Respiratory chain</keyword>
<evidence type="ECO:0000256" key="4">
    <source>
        <dbReference type="ARBA" id="ARBA00022660"/>
    </source>
</evidence>
<dbReference type="Pfam" id="PF04716">
    <property type="entry name" value="ETC_C1_NDUFA5"/>
    <property type="match status" value="1"/>
</dbReference>
<dbReference type="GO" id="GO:0022904">
    <property type="term" value="P:respiratory electron transport chain"/>
    <property type="evidence" value="ECO:0007669"/>
    <property type="project" value="InterPro"/>
</dbReference>
<dbReference type="AlphaFoldDB" id="A0A061R0K0"/>
<keyword evidence="6" id="KW-0249">Electron transport</keyword>
<gene>
    <name evidence="9" type="primary">NDUFA5</name>
    <name evidence="9" type="ORF">TSPGSL018_13591</name>
</gene>
<evidence type="ECO:0000256" key="8">
    <source>
        <dbReference type="ARBA" id="ARBA00023136"/>
    </source>
</evidence>
<dbReference type="EMBL" id="GBEZ01020181">
    <property type="protein sequence ID" value="JAC66462.1"/>
    <property type="molecule type" value="Transcribed_RNA"/>
</dbReference>